<gene>
    <name evidence="3" type="ORF">DIY07_08740</name>
</gene>
<dbReference type="InterPro" id="IPR012338">
    <property type="entry name" value="Beta-lactam/transpept-like"/>
</dbReference>
<reference evidence="3 4" key="1">
    <citation type="submission" date="2018-06" db="EMBL/GenBank/DDBJ databases">
        <title>Mutators as drivers of adaptation in pathogenic bacteria and a risk factor for host jumps and vaccine escape.</title>
        <authorList>
            <person name="Barnes A.C."/>
            <person name="Silayeva O."/>
        </authorList>
    </citation>
    <scope>NUCLEOTIDE SEQUENCE [LARGE SCALE GENOMIC DNA]</scope>
    <source>
        <strain evidence="3 4">QMA0445</strain>
    </source>
</reference>
<dbReference type="AlphaFoldDB" id="A0A3L8FWV6"/>
<evidence type="ECO:0000256" key="1">
    <source>
        <dbReference type="ARBA" id="ARBA00022801"/>
    </source>
</evidence>
<evidence type="ECO:0000313" key="3">
    <source>
        <dbReference type="EMBL" id="RLU55266.1"/>
    </source>
</evidence>
<name>A0A3L8FWV6_STRIN</name>
<organism evidence="3 4">
    <name type="scientific">Streptococcus iniae</name>
    <name type="common">Streptococcus shiloi</name>
    <dbReference type="NCBI Taxonomy" id="1346"/>
    <lineage>
        <taxon>Bacteria</taxon>
        <taxon>Bacillati</taxon>
        <taxon>Bacillota</taxon>
        <taxon>Bacilli</taxon>
        <taxon>Lactobacillales</taxon>
        <taxon>Streptococcaceae</taxon>
        <taxon>Streptococcus</taxon>
    </lineage>
</organism>
<proteinExistence type="predicted"/>
<dbReference type="InterPro" id="IPR050789">
    <property type="entry name" value="Diverse_Enzym_Activities"/>
</dbReference>
<dbReference type="OrthoDB" id="9803467at2"/>
<dbReference type="STRING" id="1346.BMF34_08640"/>
<dbReference type="RefSeq" id="WP_003102115.1">
    <property type="nucleotide sequence ID" value="NZ_LSNB01000051.1"/>
</dbReference>
<accession>A0A3L8FWV6</accession>
<dbReference type="Proteomes" id="UP000269148">
    <property type="component" value="Unassembled WGS sequence"/>
</dbReference>
<evidence type="ECO:0000313" key="4">
    <source>
        <dbReference type="Proteomes" id="UP000269148"/>
    </source>
</evidence>
<dbReference type="Gene3D" id="3.40.710.10">
    <property type="entry name" value="DD-peptidase/beta-lactamase superfamily"/>
    <property type="match status" value="1"/>
</dbReference>
<dbReference type="Pfam" id="PF00144">
    <property type="entry name" value="Beta-lactamase"/>
    <property type="match status" value="1"/>
</dbReference>
<evidence type="ECO:0000259" key="2">
    <source>
        <dbReference type="Pfam" id="PF00144"/>
    </source>
</evidence>
<dbReference type="InterPro" id="IPR001466">
    <property type="entry name" value="Beta-lactam-related"/>
</dbReference>
<dbReference type="EMBL" id="QLQD01000075">
    <property type="protein sequence ID" value="RLU55266.1"/>
    <property type="molecule type" value="Genomic_DNA"/>
</dbReference>
<sequence>MVYEMTLPLFDLIEDQLSENIYPGASLALFQRGQWQEYYFGTVDGQKPTQSGLFYDLASVSKVVGVGTLCIFLVNSGALELDFPLQHYYPDFQNSQVTLRQLLTHTSGLDPYIPNRNQLNAKELKEAMNVLEVKDDKGFHYTDVNFILLGFMLEKFLGKDLNVLLKDLVFDPFGMDKTAFGPCQDAVPTLKGCLDGNVHDPKAKVLGPHAGSAGLFSTLEDMEKFLTHYMSDGFSRDLFDDYSHQEASRSMAWRLTGNWLDHTGYTGPFIMVNNKQEAAIFLTNRTYDKDDRSYWIEKRDALMESIKDYFKD</sequence>
<dbReference type="SUPFAM" id="SSF56601">
    <property type="entry name" value="beta-lactamase/transpeptidase-like"/>
    <property type="match status" value="1"/>
</dbReference>
<dbReference type="GO" id="GO:0016787">
    <property type="term" value="F:hydrolase activity"/>
    <property type="evidence" value="ECO:0007669"/>
    <property type="project" value="UniProtKB-KW"/>
</dbReference>
<dbReference type="PANTHER" id="PTHR43283:SF11">
    <property type="entry name" value="BETA-LACTAMASE-RELATED DOMAIN-CONTAINING PROTEIN"/>
    <property type="match status" value="1"/>
</dbReference>
<comment type="caution">
    <text evidence="3">The sequence shown here is derived from an EMBL/GenBank/DDBJ whole genome shotgun (WGS) entry which is preliminary data.</text>
</comment>
<dbReference type="PANTHER" id="PTHR43283">
    <property type="entry name" value="BETA-LACTAMASE-RELATED"/>
    <property type="match status" value="1"/>
</dbReference>
<protein>
    <submittedName>
        <fullName evidence="3">Serine hydrolase</fullName>
    </submittedName>
</protein>
<keyword evidence="1 3" id="KW-0378">Hydrolase</keyword>
<feature type="domain" description="Beta-lactamase-related" evidence="2">
    <location>
        <begin position="12"/>
        <end position="300"/>
    </location>
</feature>